<organism evidence="1 2">
    <name type="scientific">Ixodes persulcatus</name>
    <name type="common">Taiga tick</name>
    <dbReference type="NCBI Taxonomy" id="34615"/>
    <lineage>
        <taxon>Eukaryota</taxon>
        <taxon>Metazoa</taxon>
        <taxon>Ecdysozoa</taxon>
        <taxon>Arthropoda</taxon>
        <taxon>Chelicerata</taxon>
        <taxon>Arachnida</taxon>
        <taxon>Acari</taxon>
        <taxon>Parasitiformes</taxon>
        <taxon>Ixodida</taxon>
        <taxon>Ixodoidea</taxon>
        <taxon>Ixodidae</taxon>
        <taxon>Ixodinae</taxon>
        <taxon>Ixodes</taxon>
    </lineage>
</organism>
<evidence type="ECO:0000313" key="2">
    <source>
        <dbReference type="Proteomes" id="UP000805193"/>
    </source>
</evidence>
<protein>
    <submittedName>
        <fullName evidence="1">Uncharacterized protein</fullName>
    </submittedName>
</protein>
<accession>A0AC60PGG5</accession>
<dbReference type="Proteomes" id="UP000805193">
    <property type="component" value="Unassembled WGS sequence"/>
</dbReference>
<evidence type="ECO:0000313" key="1">
    <source>
        <dbReference type="EMBL" id="KAG0418814.1"/>
    </source>
</evidence>
<dbReference type="EMBL" id="JABSTQ010010697">
    <property type="protein sequence ID" value="KAG0418814.1"/>
    <property type="molecule type" value="Genomic_DNA"/>
</dbReference>
<proteinExistence type="predicted"/>
<comment type="caution">
    <text evidence="1">The sequence shown here is derived from an EMBL/GenBank/DDBJ whole genome shotgun (WGS) entry which is preliminary data.</text>
</comment>
<keyword evidence="2" id="KW-1185">Reference proteome</keyword>
<gene>
    <name evidence="1" type="ORF">HPB47_004572</name>
</gene>
<reference evidence="1 2" key="1">
    <citation type="journal article" date="2020" name="Cell">
        <title>Large-Scale Comparative Analyses of Tick Genomes Elucidate Their Genetic Diversity and Vector Capacities.</title>
        <authorList>
            <consortium name="Tick Genome and Microbiome Consortium (TIGMIC)"/>
            <person name="Jia N."/>
            <person name="Wang J."/>
            <person name="Shi W."/>
            <person name="Du L."/>
            <person name="Sun Y."/>
            <person name="Zhan W."/>
            <person name="Jiang J.F."/>
            <person name="Wang Q."/>
            <person name="Zhang B."/>
            <person name="Ji P."/>
            <person name="Bell-Sakyi L."/>
            <person name="Cui X.M."/>
            <person name="Yuan T.T."/>
            <person name="Jiang B.G."/>
            <person name="Yang W.F."/>
            <person name="Lam T.T."/>
            <person name="Chang Q.C."/>
            <person name="Ding S.J."/>
            <person name="Wang X.J."/>
            <person name="Zhu J.G."/>
            <person name="Ruan X.D."/>
            <person name="Zhao L."/>
            <person name="Wei J.T."/>
            <person name="Ye R.Z."/>
            <person name="Que T.C."/>
            <person name="Du C.H."/>
            <person name="Zhou Y.H."/>
            <person name="Cheng J.X."/>
            <person name="Dai P.F."/>
            <person name="Guo W.B."/>
            <person name="Han X.H."/>
            <person name="Huang E.J."/>
            <person name="Li L.F."/>
            <person name="Wei W."/>
            <person name="Gao Y.C."/>
            <person name="Liu J.Z."/>
            <person name="Shao H.Z."/>
            <person name="Wang X."/>
            <person name="Wang C.C."/>
            <person name="Yang T.C."/>
            <person name="Huo Q.B."/>
            <person name="Li W."/>
            <person name="Chen H.Y."/>
            <person name="Chen S.E."/>
            <person name="Zhou L.G."/>
            <person name="Ni X.B."/>
            <person name="Tian J.H."/>
            <person name="Sheng Y."/>
            <person name="Liu T."/>
            <person name="Pan Y.S."/>
            <person name="Xia L.Y."/>
            <person name="Li J."/>
            <person name="Zhao F."/>
            <person name="Cao W.C."/>
        </authorList>
    </citation>
    <scope>NUCLEOTIDE SEQUENCE [LARGE SCALE GENOMIC DNA]</scope>
    <source>
        <strain evidence="1">Iper-2018</strain>
    </source>
</reference>
<name>A0AC60PGG5_IXOPE</name>
<sequence>MYLGLGRILLPLLFIVVCMVLLLLFVHGLATAGDRVCNSTDCHLVAAALNSSMYGTVHPCDDFYQFVCGSFLGPTKDVISLLQLRMNTRFRAHLDLVPVHPHNKQTAIEKAIGLYRACMSLARTHRYETILYAMLNDVRGACSADLQIQNTSQDNSGQSQGAEWTPGESKLLLEYYTKYYPEIGPMKRFRTKKAMFEQIAIDIQSILGITWTALQCDNRFKTLLKRKKNSQKVNKTSGSSRCTVEFEEEFARIRSMNDSLEPEVRRGVNTVIYKSPTAAAETGNATSSEAVAEENSPTSPPDEHRAETSAEARRRRRRANRVSSGTTRKQQMTVFCTYERAQ</sequence>